<dbReference type="PANTHER" id="PTHR33055:SF3">
    <property type="entry name" value="PUTATIVE TRANSPOSASE FOR IS117-RELATED"/>
    <property type="match status" value="1"/>
</dbReference>
<name>A0ABU8XK49_9BURK</name>
<dbReference type="InterPro" id="IPR003346">
    <property type="entry name" value="Transposase_20"/>
</dbReference>
<feature type="domain" description="Transposase IS116/IS110/IS902 C-terminal" evidence="1">
    <location>
        <begin position="246"/>
        <end position="325"/>
    </location>
</feature>
<dbReference type="NCBIfam" id="NF033542">
    <property type="entry name" value="transpos_IS110"/>
    <property type="match status" value="1"/>
</dbReference>
<evidence type="ECO:0000259" key="1">
    <source>
        <dbReference type="Pfam" id="PF02371"/>
    </source>
</evidence>
<organism evidence="2 3">
    <name type="scientific">Variovorax robiniae</name>
    <dbReference type="NCBI Taxonomy" id="1836199"/>
    <lineage>
        <taxon>Bacteria</taxon>
        <taxon>Pseudomonadati</taxon>
        <taxon>Pseudomonadota</taxon>
        <taxon>Betaproteobacteria</taxon>
        <taxon>Burkholderiales</taxon>
        <taxon>Comamonadaceae</taxon>
        <taxon>Variovorax</taxon>
    </lineage>
</organism>
<proteinExistence type="predicted"/>
<dbReference type="PANTHER" id="PTHR33055">
    <property type="entry name" value="TRANSPOSASE FOR INSERTION SEQUENCE ELEMENT IS1111A"/>
    <property type="match status" value="1"/>
</dbReference>
<dbReference type="Pfam" id="PF02371">
    <property type="entry name" value="Transposase_20"/>
    <property type="match status" value="1"/>
</dbReference>
<gene>
    <name evidence="2" type="ORF">WKW79_35400</name>
</gene>
<accession>A0ABU8XK49</accession>
<evidence type="ECO:0000313" key="2">
    <source>
        <dbReference type="EMBL" id="MEJ8859881.1"/>
    </source>
</evidence>
<reference evidence="2 3" key="1">
    <citation type="submission" date="2024-03" db="EMBL/GenBank/DDBJ databases">
        <title>Novel species of the genus Variovorax.</title>
        <authorList>
            <person name="Liu Q."/>
            <person name="Xin Y.-H."/>
        </authorList>
    </citation>
    <scope>NUCLEOTIDE SEQUENCE [LARGE SCALE GENOMIC DNA]</scope>
    <source>
        <strain evidence="2 3">KACC 18901</strain>
    </source>
</reference>
<dbReference type="Proteomes" id="UP001367030">
    <property type="component" value="Unassembled WGS sequence"/>
</dbReference>
<evidence type="ECO:0000313" key="3">
    <source>
        <dbReference type="Proteomes" id="UP001367030"/>
    </source>
</evidence>
<dbReference type="RefSeq" id="WP_340339914.1">
    <property type="nucleotide sequence ID" value="NZ_JBBKZS010000041.1"/>
</dbReference>
<comment type="caution">
    <text evidence="2">The sequence shown here is derived from an EMBL/GenBank/DDBJ whole genome shotgun (WGS) entry which is preliminary data.</text>
</comment>
<protein>
    <submittedName>
        <fullName evidence="2">IS110 family transposase</fullName>
    </submittedName>
</protein>
<dbReference type="InterPro" id="IPR047650">
    <property type="entry name" value="Transpos_IS110"/>
</dbReference>
<keyword evidence="3" id="KW-1185">Reference proteome</keyword>
<sequence>MSTTQAVPQRESTAIQGELYMSFELGDKKWKLTASDGRLGPSRYNVNAGDMAAVAHCIDKARERCKLEPRALVHSCYEAGRDGWWLHRWLIEQRIENIVVDSSSIEVNRHARRAKTDRLDGDKLLVMLLRHHRGERVWSVVHEPTPEDEDARRTHRELARLTKERTCHTNRIGSLLVLHNLRPHVIIGGRDWARWWERHGEQVPPVLRAEIERESARLALVKQQVKAMEAERRQELTDGKQPLVTQLAQLRAIGPKGAWVLVKEVFGWRRFANRRELAGCLGLTPTPYASGDSQAEQGISKAGNKRARTMLVELAWSWLRFQPNSALTQWFNRRFAGGGKRMRRVGIVALARRLAIALWRYLQHGEIPTGAELKPATS</sequence>
<dbReference type="EMBL" id="JBBKZS010000041">
    <property type="protein sequence ID" value="MEJ8859881.1"/>
    <property type="molecule type" value="Genomic_DNA"/>
</dbReference>